<protein>
    <submittedName>
        <fullName evidence="3">Uncharacterized protein</fullName>
    </submittedName>
</protein>
<feature type="coiled-coil region" evidence="1">
    <location>
        <begin position="154"/>
        <end position="199"/>
    </location>
</feature>
<feature type="compositionally biased region" description="Basic residues" evidence="2">
    <location>
        <begin position="1"/>
        <end position="10"/>
    </location>
</feature>
<keyword evidence="1" id="KW-0175">Coiled coil</keyword>
<feature type="region of interest" description="Disordered" evidence="2">
    <location>
        <begin position="1"/>
        <end position="24"/>
    </location>
</feature>
<feature type="region of interest" description="Disordered" evidence="2">
    <location>
        <begin position="2286"/>
        <end position="2328"/>
    </location>
</feature>
<proteinExistence type="predicted"/>
<evidence type="ECO:0000256" key="2">
    <source>
        <dbReference type="SAM" id="MobiDB-lite"/>
    </source>
</evidence>
<evidence type="ECO:0000256" key="1">
    <source>
        <dbReference type="SAM" id="Coils"/>
    </source>
</evidence>
<feature type="compositionally biased region" description="Low complexity" evidence="2">
    <location>
        <begin position="2292"/>
        <end position="2321"/>
    </location>
</feature>
<reference evidence="3" key="1">
    <citation type="journal article" date="2020" name="Nature">
        <title>Giant virus diversity and host interactions through global metagenomics.</title>
        <authorList>
            <person name="Schulz F."/>
            <person name="Roux S."/>
            <person name="Paez-Espino D."/>
            <person name="Jungbluth S."/>
            <person name="Walsh D.A."/>
            <person name="Denef V.J."/>
            <person name="McMahon K.D."/>
            <person name="Konstantinidis K.T."/>
            <person name="Eloe-Fadrosh E.A."/>
            <person name="Kyrpides N.C."/>
            <person name="Woyke T."/>
        </authorList>
    </citation>
    <scope>NUCLEOTIDE SEQUENCE</scope>
    <source>
        <strain evidence="3">GVMAG-M-3300018428-16</strain>
    </source>
</reference>
<dbReference type="EMBL" id="MN739233">
    <property type="protein sequence ID" value="QHS94782.1"/>
    <property type="molecule type" value="Genomic_DNA"/>
</dbReference>
<feature type="coiled-coil region" evidence="1">
    <location>
        <begin position="1459"/>
        <end position="1506"/>
    </location>
</feature>
<accession>A0A6C0BS24</accession>
<sequence length="2808" mass="332292">MKLSKGKIKKLYSNQNQTKKHKRKTKNIRKIKKSSKNIINTNLRRTTLKKYGGNNFLNLFSNLSPSLSNYLKPKAHKLFVKNYILSQFNKYNTENQSDVDKQNNMGNYYYNNNYIYVTKSLETYRVEHDKHIFELNKNFDKYVQELSKKTNDFEKDVIKNIQNAVNSINELKNDENNKTDKKNIELKEREQEIKESNKKFLEDLTTVKKDTENLEEIIERDMPQDGTRQNDPYYPDYQDYPDRQDTTLPLTQETITHLNEVHNAMKRKRDQSTSKRFAPLDYNIDTDYNIASQGVDPILIQQHGGGISDEQLENLQKVLGGYMEYYNAHTKSIKIIRKNLLQSFNRDLLINNNEHTETLKYFFRFVLNIDNNTNEDIFDRLRNPIKNLINICRDILYKENIISYNHIINDYLDLFNNLINDYHELFNDDEYVFSYFISTNKIIKIKQYNTKLIEKIYNPDIIFKFDLYVSQIIKDIILELSLLNSFLQTKWNYIKKRYKKFLEYTQPNNENLDSSKVENLDTSIVEKYKLKYDKLNLLSENSSMYNLDTLLYKYIYSSLNLSAINLKTNAQLTQLQLFNKFMKLLEDYRKIIVVQRNNYKKIILYFLKIVIDALKILRQDANITDDLKNKGFKYHHEIEKEIMCDEIITNIIIPLCGSGDSIEGDINSFFTVFNMESINIDDRNNIQRSFIIRSGKDYFHTYDDIELDKKKKLHTGTVTYYSPINVDNNVQLESTNTIRNIDTVEFMSSFNDFKNNFKRNKVTKYGNMQQQIYNRFAYSKEQIVLSPFFDKLIKLVFPTNGYIQNVYINLILRFENVFNDIVLMDYIFDKFIGGDNTIVIDKDDSDFHDIMSYDSVNDVDHITQELNQLFNNTSINTLQVQEENISKSFQNIDITFFNCDGLLPRIINNMSFVSLINDNYHDDIDKNTFNKLMKFIENNDNNSEDISVKDQNVIDKLVDMYLYDNNRKYHVTEDYMDKYILIDNINKYLKNPLLVLKKNPSLQQINLNEIFDIIQRKEEHEFYHYYRKILYSYKLLISTKLITLNNSILNDNNFTIIDEDIFVYGSNHDAVLTKHSIDKQIYDYNIIIGFLFYFDIESSNNIETSINILITKINDIKTFFTTKNNEPQLTDNEKKKYDDIINMSDLLIQRMDTVITNYESIIKTILDLNNTLTKEEAKKILTRKYNYIYIWFVYNEIYGNSLEYQDNELIKYIMDDKKQMEEEFHNKLKNLHKVKIEDETNPLNQINLLDIFSSIDLKDDEKINKISSDLEKFEGEYVSRINNSTVELENKILYSAFPERRLKQHANYRKSVKELIDRMSNVEKIDRGIIRFGYYVSDNNFVVLSSDEDGIPGKYFKDINDDWYMVTAKDFTEEILREVYNLSVRNTYSQDPIFNKDDNQSIVLVTMNALDNVNNSLLNPKERYLEGNQKIVNEIRRKKGNDKKIKGMTDEQIFQNVVRKRDIEERQTQEKRLKDYKELQIENYQIKSLEDKIREYDNKYDKLIDAKLRNNLIEVTRKIMTQTYAAPSRTRFMGLLTDDMAEEEKNKKQQHGGEDETEEEKISLSKYTFDEFFELTIDQFIKKNMYMKNFISGIQFSLAYSPFINQKNNLYPPGIFNEEVKKYKNIIEEKPRYGGQGNLMTLDFFKPYKSHGKFKNMGEFIQPLYYYGDINLLPDDVNKYFIQSSEDSKKKSNFELIDILKQRDACYNRLNELITINAFLDRHIYITEEAKSILLTNEINTIVTYVSDDKQTNNLCYDSRMSMLEDIFQEIQKNRSEIDNINLLFKLHVLYDTESIGYKQTLFNGEPAFNTTPKTLFNNLVNKTTNVVTLRELAEELIIKPIKELMNENISNNQIKMYSELIHYHLLMFIFEYNLPTVFYHKYEKTKNYFDSVVLTIVDAIDFIDYLINNSDLFTQFDKYNADTENKSIKLIKKLLEKKFQLRIYNNKISNIQKGGGIFEWYKNLRNNKIPDTEARIYSNVVLNNIIPNQNNDYNPFEISDEIGFSVDKMINNSNYNEILLFYDNMLGINKHIKNYEGTDYTKLKDDLINLKNEYYKIFDKKGGNSKLSKHIEEVNKQNQDTKQIANSGETWINIPGTFYKILSMIRYKGEEKPQTIQELEKYLSPGEKKLGKDEIYTNFDVNLYNDEKVCKEIAEMYESLVIIFEHFHNQKMKTGYYIKRIDYEEDKISDILEMFSKLRINVIKLSHAFFTLNIVYTNLKLILQSPKNKLSTQRITYISKTLGFLEFIQKNIFKFKVIYLTNSKEQLRNSVVSYTRYIVDELNEKQNKTQPRPTFRPTTRYQEPSISDSSESDSSYQPSDRSSDRDYFELGSSNSSVKFNDDRSVYSKDSLEDQNGGRNLIKSILGESYRKLIKSWRKRIRGEINIFELSVDMLRAKEAAELNINKQGSSILNFAFDDISFSEYLDDINFLIDLYDKTVIQNMKIFKEDILITFKKSITDLGIFEMTTNRNVCGSQIENSLTNISKIIDTEQTRLKDEKEEKRKKIEEEKEEKRKKIDEERRIIMEERLKNLQIREQELLKRGDNWYKKSRFGIGTLEEEDARVDAAIKQKEEKAKEEEAKSKEIAKESENIEKLLKTQTTLSDTYYDHYTDSYRPIPVNKDMDIVYLTNDYINTNKVNFTRLDYDTKKKIFEVITKDRNNRLKAQDKKKLVESMIEHDKETIANALKEVGEPKVPEVIQNARFPQPDSQTNVQQTNVQQTNVQQTNVPQTVDSTISGESIYEDQGEKSIKYTLKPYDSTVTAKLLKGKDGKDFIVSTNVDKNYTSGWNTIENLAKKLNNDKEFNNN</sequence>
<organism evidence="3">
    <name type="scientific">viral metagenome</name>
    <dbReference type="NCBI Taxonomy" id="1070528"/>
    <lineage>
        <taxon>unclassified sequences</taxon>
        <taxon>metagenomes</taxon>
        <taxon>organismal metagenomes</taxon>
    </lineage>
</organism>
<name>A0A6C0BS24_9ZZZZ</name>
<evidence type="ECO:0000313" key="3">
    <source>
        <dbReference type="EMBL" id="QHS94782.1"/>
    </source>
</evidence>
<feature type="coiled-coil region" evidence="1">
    <location>
        <begin position="2489"/>
        <end position="2596"/>
    </location>
</feature>